<accession>A0AAJ6BHP1</accession>
<feature type="transmembrane region" description="Helical" evidence="5">
    <location>
        <begin position="12"/>
        <end position="38"/>
    </location>
</feature>
<evidence type="ECO:0000259" key="6">
    <source>
        <dbReference type="PROSITE" id="PS50850"/>
    </source>
</evidence>
<reference evidence="7" key="1">
    <citation type="submission" date="2023-03" db="EMBL/GenBank/DDBJ databases">
        <title>Andean soil-derived lignocellulolytic bacterial consortium as a source of novel taxa and putative plastic-active enzymes.</title>
        <authorList>
            <person name="Diaz-Garcia L."/>
            <person name="Chuvochina M."/>
            <person name="Feuerriegel G."/>
            <person name="Bunk B."/>
            <person name="Sproer C."/>
            <person name="Streit W.R."/>
            <person name="Rodriguez L.M."/>
            <person name="Overmann J."/>
            <person name="Jimenez D.J."/>
        </authorList>
    </citation>
    <scope>NUCLEOTIDE SEQUENCE</scope>
    <source>
        <strain evidence="7">MAG 7</strain>
    </source>
</reference>
<keyword evidence="2 5" id="KW-0812">Transmembrane</keyword>
<dbReference type="PANTHER" id="PTHR23508:SF10">
    <property type="entry name" value="CARBOXYLIC ACID TRANSPORTER PROTEIN HOMOLOG"/>
    <property type="match status" value="1"/>
</dbReference>
<feature type="transmembrane region" description="Helical" evidence="5">
    <location>
        <begin position="299"/>
        <end position="318"/>
    </location>
</feature>
<evidence type="ECO:0000256" key="4">
    <source>
        <dbReference type="ARBA" id="ARBA00023136"/>
    </source>
</evidence>
<keyword evidence="3 5" id="KW-1133">Transmembrane helix</keyword>
<feature type="transmembrane region" description="Helical" evidence="5">
    <location>
        <begin position="58"/>
        <end position="80"/>
    </location>
</feature>
<protein>
    <submittedName>
        <fullName evidence="7">MFS transporter</fullName>
    </submittedName>
</protein>
<dbReference type="InterPro" id="IPR036259">
    <property type="entry name" value="MFS_trans_sf"/>
</dbReference>
<name>A0AAJ6BHP1_9BACT</name>
<dbReference type="AlphaFoldDB" id="A0AAJ6BHP1"/>
<evidence type="ECO:0000256" key="2">
    <source>
        <dbReference type="ARBA" id="ARBA00022692"/>
    </source>
</evidence>
<proteinExistence type="predicted"/>
<gene>
    <name evidence="7" type="ORF">P0Y53_03080</name>
</gene>
<dbReference type="EMBL" id="CP119311">
    <property type="protein sequence ID" value="WEK36472.1"/>
    <property type="molecule type" value="Genomic_DNA"/>
</dbReference>
<feature type="transmembrane region" description="Helical" evidence="5">
    <location>
        <begin position="269"/>
        <end position="287"/>
    </location>
</feature>
<feature type="transmembrane region" description="Helical" evidence="5">
    <location>
        <begin position="89"/>
        <end position="107"/>
    </location>
</feature>
<feature type="transmembrane region" description="Helical" evidence="5">
    <location>
        <begin position="228"/>
        <end position="249"/>
    </location>
</feature>
<organism evidence="7 8">
    <name type="scientific">Candidatus Pseudobacter hemicellulosilyticus</name>
    <dbReference type="NCBI Taxonomy" id="3121375"/>
    <lineage>
        <taxon>Bacteria</taxon>
        <taxon>Pseudomonadati</taxon>
        <taxon>Bacteroidota</taxon>
        <taxon>Chitinophagia</taxon>
        <taxon>Chitinophagales</taxon>
        <taxon>Chitinophagaceae</taxon>
        <taxon>Pseudobacter</taxon>
    </lineage>
</organism>
<sequence length="419" mass="45504">MTWTIANPARQVSLFSLLAVTSLGYFVDGYDLIIFSVVRKASIIDLGLASTEEQIKNIGIGLENWQSAGLLLGGIIWGILGDKLGRIKILYGSIAIYSIANFANGFLSPEWGNVYTWYAALRLLSGFGLAGELGAGITLASEAMATNKRGYGSMAIAGIGLLGFVTAAWLGSLNVFKWNTLFIIGGVAGFVLLLFRVGIYESSVYLLQRRASVARGSFFSLFTNRTRFRKFMLCILVGLPMFFVIGLPIKFASNMARAFGIEGVSVPTALITFYLALALGDVLCIYLSQKLKSRKKPLLLFNILNLIIVLAFIFLQPANANQYHYIYCPLLGLSVGYWAMLTTNAAEQFGTNLRATVAVSVPNFVRASFIPIALLFTSIETTLGTIYSAAIVGVACSLVGIISTVFTEETFNKNLDYAE</sequence>
<dbReference type="InterPro" id="IPR020846">
    <property type="entry name" value="MFS_dom"/>
</dbReference>
<keyword evidence="4 5" id="KW-0472">Membrane</keyword>
<feature type="transmembrane region" description="Helical" evidence="5">
    <location>
        <begin position="355"/>
        <end position="379"/>
    </location>
</feature>
<feature type="transmembrane region" description="Helical" evidence="5">
    <location>
        <begin position="385"/>
        <end position="406"/>
    </location>
</feature>
<comment type="subcellular location">
    <subcellularLocation>
        <location evidence="1">Membrane</location>
        <topology evidence="1">Multi-pass membrane protein</topology>
    </subcellularLocation>
</comment>
<evidence type="ECO:0000256" key="3">
    <source>
        <dbReference type="ARBA" id="ARBA00022989"/>
    </source>
</evidence>
<dbReference type="PANTHER" id="PTHR23508">
    <property type="entry name" value="CARBOXYLIC ACID TRANSPORTER PROTEIN HOMOLOG"/>
    <property type="match status" value="1"/>
</dbReference>
<feature type="transmembrane region" description="Helical" evidence="5">
    <location>
        <begin position="119"/>
        <end position="139"/>
    </location>
</feature>
<dbReference type="PROSITE" id="PS50850">
    <property type="entry name" value="MFS"/>
    <property type="match status" value="1"/>
</dbReference>
<feature type="transmembrane region" description="Helical" evidence="5">
    <location>
        <begin position="151"/>
        <end position="170"/>
    </location>
</feature>
<evidence type="ECO:0000256" key="1">
    <source>
        <dbReference type="ARBA" id="ARBA00004141"/>
    </source>
</evidence>
<evidence type="ECO:0000256" key="5">
    <source>
        <dbReference type="SAM" id="Phobius"/>
    </source>
</evidence>
<dbReference type="InterPro" id="IPR011701">
    <property type="entry name" value="MFS"/>
</dbReference>
<feature type="domain" description="Major facilitator superfamily (MFS) profile" evidence="6">
    <location>
        <begin position="17"/>
        <end position="419"/>
    </location>
</feature>
<dbReference type="Proteomes" id="UP001220610">
    <property type="component" value="Chromosome"/>
</dbReference>
<dbReference type="GO" id="GO:0046943">
    <property type="term" value="F:carboxylic acid transmembrane transporter activity"/>
    <property type="evidence" value="ECO:0007669"/>
    <property type="project" value="TreeGrafter"/>
</dbReference>
<dbReference type="Pfam" id="PF07690">
    <property type="entry name" value="MFS_1"/>
    <property type="match status" value="1"/>
</dbReference>
<dbReference type="Gene3D" id="1.20.1250.20">
    <property type="entry name" value="MFS general substrate transporter like domains"/>
    <property type="match status" value="2"/>
</dbReference>
<evidence type="ECO:0000313" key="8">
    <source>
        <dbReference type="Proteomes" id="UP001220610"/>
    </source>
</evidence>
<feature type="transmembrane region" description="Helical" evidence="5">
    <location>
        <begin position="182"/>
        <end position="207"/>
    </location>
</feature>
<dbReference type="SUPFAM" id="SSF103473">
    <property type="entry name" value="MFS general substrate transporter"/>
    <property type="match status" value="1"/>
</dbReference>
<feature type="transmembrane region" description="Helical" evidence="5">
    <location>
        <begin position="324"/>
        <end position="343"/>
    </location>
</feature>
<evidence type="ECO:0000313" key="7">
    <source>
        <dbReference type="EMBL" id="WEK36472.1"/>
    </source>
</evidence>
<dbReference type="GO" id="GO:0005886">
    <property type="term" value="C:plasma membrane"/>
    <property type="evidence" value="ECO:0007669"/>
    <property type="project" value="TreeGrafter"/>
</dbReference>